<gene>
    <name evidence="1" type="ORF">L1987_08962</name>
</gene>
<protein>
    <submittedName>
        <fullName evidence="1">Uncharacterized protein</fullName>
    </submittedName>
</protein>
<reference evidence="2" key="1">
    <citation type="journal article" date="2022" name="Mol. Ecol. Resour.">
        <title>The genomes of chicory, endive, great burdock and yacon provide insights into Asteraceae palaeo-polyploidization history and plant inulin production.</title>
        <authorList>
            <person name="Fan W."/>
            <person name="Wang S."/>
            <person name="Wang H."/>
            <person name="Wang A."/>
            <person name="Jiang F."/>
            <person name="Liu H."/>
            <person name="Zhao H."/>
            <person name="Xu D."/>
            <person name="Zhang Y."/>
        </authorList>
    </citation>
    <scope>NUCLEOTIDE SEQUENCE [LARGE SCALE GENOMIC DNA]</scope>
    <source>
        <strain evidence="2">cv. Yunnan</strain>
    </source>
</reference>
<organism evidence="1 2">
    <name type="scientific">Smallanthus sonchifolius</name>
    <dbReference type="NCBI Taxonomy" id="185202"/>
    <lineage>
        <taxon>Eukaryota</taxon>
        <taxon>Viridiplantae</taxon>
        <taxon>Streptophyta</taxon>
        <taxon>Embryophyta</taxon>
        <taxon>Tracheophyta</taxon>
        <taxon>Spermatophyta</taxon>
        <taxon>Magnoliopsida</taxon>
        <taxon>eudicotyledons</taxon>
        <taxon>Gunneridae</taxon>
        <taxon>Pentapetalae</taxon>
        <taxon>asterids</taxon>
        <taxon>campanulids</taxon>
        <taxon>Asterales</taxon>
        <taxon>Asteraceae</taxon>
        <taxon>Asteroideae</taxon>
        <taxon>Heliantheae alliance</taxon>
        <taxon>Millerieae</taxon>
        <taxon>Smallanthus</taxon>
    </lineage>
</organism>
<accession>A0ACB9JNR0</accession>
<dbReference type="EMBL" id="CM042020">
    <property type="protein sequence ID" value="KAI3821395.1"/>
    <property type="molecule type" value="Genomic_DNA"/>
</dbReference>
<proteinExistence type="predicted"/>
<evidence type="ECO:0000313" key="2">
    <source>
        <dbReference type="Proteomes" id="UP001056120"/>
    </source>
</evidence>
<dbReference type="Proteomes" id="UP001056120">
    <property type="component" value="Linkage Group LG03"/>
</dbReference>
<reference evidence="1 2" key="2">
    <citation type="journal article" date="2022" name="Mol. Ecol. Resour.">
        <title>The genomes of chicory, endive, great burdock and yacon provide insights into Asteraceae paleo-polyploidization history and plant inulin production.</title>
        <authorList>
            <person name="Fan W."/>
            <person name="Wang S."/>
            <person name="Wang H."/>
            <person name="Wang A."/>
            <person name="Jiang F."/>
            <person name="Liu H."/>
            <person name="Zhao H."/>
            <person name="Xu D."/>
            <person name="Zhang Y."/>
        </authorList>
    </citation>
    <scope>NUCLEOTIDE SEQUENCE [LARGE SCALE GENOMIC DNA]</scope>
    <source>
        <strain evidence="2">cv. Yunnan</strain>
        <tissue evidence="1">Leaves</tissue>
    </source>
</reference>
<comment type="caution">
    <text evidence="1">The sequence shown here is derived from an EMBL/GenBank/DDBJ whole genome shotgun (WGS) entry which is preliminary data.</text>
</comment>
<sequence length="94" mass="10676">MPAERYQNLCKKDIVASSRPAIATVAADELDTSKPKFYVLDMFPYPRCAYSFNQTNPSDNRAFDKIKQPGACSQSCQMRKPSWCREFDTTIGVQ</sequence>
<keyword evidence="2" id="KW-1185">Reference proteome</keyword>
<evidence type="ECO:0000313" key="1">
    <source>
        <dbReference type="EMBL" id="KAI3821395.1"/>
    </source>
</evidence>
<name>A0ACB9JNR0_9ASTR</name>